<dbReference type="PROSITE" id="PS50088">
    <property type="entry name" value="ANK_REPEAT"/>
    <property type="match status" value="1"/>
</dbReference>
<dbReference type="Pfam" id="PF07714">
    <property type="entry name" value="PK_Tyr_Ser-Thr"/>
    <property type="match status" value="1"/>
</dbReference>
<dbReference type="PROSITE" id="PS50001">
    <property type="entry name" value="SH2"/>
    <property type="match status" value="1"/>
</dbReference>
<dbReference type="Pfam" id="PF00017">
    <property type="entry name" value="SH2"/>
    <property type="match status" value="1"/>
</dbReference>
<dbReference type="InterPro" id="IPR008266">
    <property type="entry name" value="Tyr_kinase_AS"/>
</dbReference>
<organism evidence="9 10">
    <name type="scientific">Paramuricea clavata</name>
    <name type="common">Red gorgonian</name>
    <name type="synonym">Violescent sea-whip</name>
    <dbReference type="NCBI Taxonomy" id="317549"/>
    <lineage>
        <taxon>Eukaryota</taxon>
        <taxon>Metazoa</taxon>
        <taxon>Cnidaria</taxon>
        <taxon>Anthozoa</taxon>
        <taxon>Octocorallia</taxon>
        <taxon>Malacalcyonacea</taxon>
        <taxon>Plexauridae</taxon>
        <taxon>Paramuricea</taxon>
    </lineage>
</organism>
<evidence type="ECO:0000256" key="4">
    <source>
        <dbReference type="ARBA" id="ARBA00022840"/>
    </source>
</evidence>
<dbReference type="AlphaFoldDB" id="A0A6S7JF89"/>
<evidence type="ECO:0000256" key="8">
    <source>
        <dbReference type="SAM" id="MobiDB-lite"/>
    </source>
</evidence>
<dbReference type="Proteomes" id="UP001152795">
    <property type="component" value="Unassembled WGS sequence"/>
</dbReference>
<evidence type="ECO:0000256" key="6">
    <source>
        <dbReference type="ARBA" id="ARBA00051245"/>
    </source>
</evidence>
<feature type="non-terminal residue" evidence="9">
    <location>
        <position position="1"/>
    </location>
</feature>
<sequence length="643" mass="72043">NLEPWLVCQRLHRQSPCTLTATTGSAVVPRLTCGRTFAAFEPIIWQCSKKFEPIGSRLIERLATGETPCTCIGNNIKSIAKLEYKRFEFTFRSGCSNSKLVYFEANISLSKPHEIYSAFDAVWLRFIQIWKADGSISSLGTSTDNKQTNADNSPLAGIYACHGGHVKVCEMLVFRRSAAIQERSFGEGYVALHIAAMRGHKDCVELLLRVGAPPQPRTHDGDTPKDLAKDNGYYDLAVYLESFVVPAPKSKPKHWLHENVDREAAVALLYKWQCTDGLFLIRSSRERVAWSVHVLTMAVRNMPYHFQIKSKGDRWFYIDDGPLFETLPHLVDYYGALADGLPHQLLRAIQPNGNPPIALQYNTIPLPSPSIPNFNNHINTLVPQPPPKPPIVRRAKSLDTPDDDPNDYLKLEEQSSRQPPGRRQPPPPPKINPPPPKISPPPPRISSSKFNRPPPPLPTPEHESKPRTIINLSELEKSTELGQGEFGSVLRGVWRNPNGAAMEVALKTLHPDKITQGEQEFLREAQVMSGLNHPCIVKLLGVCLGPPLILVQELVSMGALLDYLTTFVEEIYLGDLKLWAAQIAWGMMYLEEKRFVHRDLATRNILLQSKNQIKISDFGLSRAIGSGSNYYIASKGGRWPVKW</sequence>
<reference evidence="9" key="1">
    <citation type="submission" date="2020-04" db="EMBL/GenBank/DDBJ databases">
        <authorList>
            <person name="Alioto T."/>
            <person name="Alioto T."/>
            <person name="Gomez Garrido J."/>
        </authorList>
    </citation>
    <scope>NUCLEOTIDE SEQUENCE</scope>
    <source>
        <strain evidence="9">A484AB</strain>
    </source>
</reference>
<evidence type="ECO:0000256" key="5">
    <source>
        <dbReference type="ARBA" id="ARBA00023137"/>
    </source>
</evidence>
<comment type="catalytic activity">
    <reaction evidence="6 7">
        <text>L-tyrosyl-[protein] + ATP = O-phospho-L-tyrosyl-[protein] + ADP + H(+)</text>
        <dbReference type="Rhea" id="RHEA:10596"/>
        <dbReference type="Rhea" id="RHEA-COMP:10136"/>
        <dbReference type="Rhea" id="RHEA-COMP:20101"/>
        <dbReference type="ChEBI" id="CHEBI:15378"/>
        <dbReference type="ChEBI" id="CHEBI:30616"/>
        <dbReference type="ChEBI" id="CHEBI:46858"/>
        <dbReference type="ChEBI" id="CHEBI:61978"/>
        <dbReference type="ChEBI" id="CHEBI:456216"/>
        <dbReference type="EC" id="2.7.10.2"/>
    </reaction>
</comment>
<dbReference type="InterPro" id="IPR000980">
    <property type="entry name" value="SH2"/>
</dbReference>
<dbReference type="GO" id="GO:0004715">
    <property type="term" value="F:non-membrane spanning protein tyrosine kinase activity"/>
    <property type="evidence" value="ECO:0007669"/>
    <property type="project" value="UniProtKB-EC"/>
</dbReference>
<dbReference type="EMBL" id="CACRXK020016324">
    <property type="protein sequence ID" value="CAB4029667.1"/>
    <property type="molecule type" value="Genomic_DNA"/>
</dbReference>
<gene>
    <name evidence="9" type="ORF">PACLA_8A067773</name>
</gene>
<dbReference type="Gene3D" id="1.25.40.20">
    <property type="entry name" value="Ankyrin repeat-containing domain"/>
    <property type="match status" value="1"/>
</dbReference>
<dbReference type="SMART" id="SM00248">
    <property type="entry name" value="ANK"/>
    <property type="match status" value="1"/>
</dbReference>
<dbReference type="InterPro" id="IPR011009">
    <property type="entry name" value="Kinase-like_dom_sf"/>
</dbReference>
<evidence type="ECO:0000256" key="1">
    <source>
        <dbReference type="ARBA" id="ARBA00022679"/>
    </source>
</evidence>
<dbReference type="Gene3D" id="3.30.505.10">
    <property type="entry name" value="SH2 domain"/>
    <property type="match status" value="1"/>
</dbReference>
<dbReference type="Gene3D" id="3.30.200.20">
    <property type="entry name" value="Phosphorylase Kinase, domain 1"/>
    <property type="match status" value="1"/>
</dbReference>
<dbReference type="SMART" id="SM00252">
    <property type="entry name" value="SH2"/>
    <property type="match status" value="1"/>
</dbReference>
<dbReference type="SUPFAM" id="SSF55550">
    <property type="entry name" value="SH2 domain"/>
    <property type="match status" value="1"/>
</dbReference>
<dbReference type="InterPro" id="IPR017441">
    <property type="entry name" value="Protein_kinase_ATP_BS"/>
</dbReference>
<dbReference type="InterPro" id="IPR002110">
    <property type="entry name" value="Ankyrin_rpt"/>
</dbReference>
<name>A0A6S7JF89_PARCT</name>
<dbReference type="PANTHER" id="PTHR24418">
    <property type="entry name" value="TYROSINE-PROTEIN KINASE"/>
    <property type="match status" value="1"/>
</dbReference>
<dbReference type="PROSITE" id="PS50297">
    <property type="entry name" value="ANK_REP_REGION"/>
    <property type="match status" value="1"/>
</dbReference>
<dbReference type="Gene3D" id="1.10.510.10">
    <property type="entry name" value="Transferase(Phosphotransferase) domain 1"/>
    <property type="match status" value="1"/>
</dbReference>
<evidence type="ECO:0000256" key="7">
    <source>
        <dbReference type="RuleBase" id="RU362096"/>
    </source>
</evidence>
<feature type="compositionally biased region" description="Pro residues" evidence="8">
    <location>
        <begin position="422"/>
        <end position="444"/>
    </location>
</feature>
<dbReference type="GO" id="GO:0005524">
    <property type="term" value="F:ATP binding"/>
    <property type="evidence" value="ECO:0007669"/>
    <property type="project" value="UniProtKB-UniRule"/>
</dbReference>
<dbReference type="InterPro" id="IPR020635">
    <property type="entry name" value="Tyr_kinase_cat_dom"/>
</dbReference>
<protein>
    <recommendedName>
        <fullName evidence="7">Tyrosine-protein kinase</fullName>
        <ecNumber evidence="7">2.7.10.2</ecNumber>
    </recommendedName>
</protein>
<comment type="similarity">
    <text evidence="7">Belongs to the protein kinase superfamily. Tyr protein kinase family.</text>
</comment>
<keyword evidence="3 7" id="KW-0418">Kinase</keyword>
<dbReference type="PROSITE" id="PS00107">
    <property type="entry name" value="PROTEIN_KINASE_ATP"/>
    <property type="match status" value="1"/>
</dbReference>
<keyword evidence="1 7" id="KW-0808">Transferase</keyword>
<keyword evidence="2 7" id="KW-0547">Nucleotide-binding</keyword>
<keyword evidence="10" id="KW-1185">Reference proteome</keyword>
<dbReference type="Pfam" id="PF12796">
    <property type="entry name" value="Ank_2"/>
    <property type="match status" value="1"/>
</dbReference>
<dbReference type="InterPro" id="IPR050198">
    <property type="entry name" value="Non-receptor_tyrosine_kinases"/>
</dbReference>
<evidence type="ECO:0000313" key="10">
    <source>
        <dbReference type="Proteomes" id="UP001152795"/>
    </source>
</evidence>
<dbReference type="SUPFAM" id="SSF48403">
    <property type="entry name" value="Ankyrin repeat"/>
    <property type="match status" value="1"/>
</dbReference>
<proteinExistence type="inferred from homology"/>
<dbReference type="PROSITE" id="PS00109">
    <property type="entry name" value="PROTEIN_KINASE_TYR"/>
    <property type="match status" value="1"/>
</dbReference>
<dbReference type="InterPro" id="IPR036770">
    <property type="entry name" value="Ankyrin_rpt-contain_sf"/>
</dbReference>
<dbReference type="PRINTS" id="PR00109">
    <property type="entry name" value="TYRKINASE"/>
</dbReference>
<comment type="caution">
    <text evidence="9">The sequence shown here is derived from an EMBL/GenBank/DDBJ whole genome shotgun (WGS) entry which is preliminary data.</text>
</comment>
<evidence type="ECO:0000256" key="2">
    <source>
        <dbReference type="ARBA" id="ARBA00022741"/>
    </source>
</evidence>
<evidence type="ECO:0000313" key="9">
    <source>
        <dbReference type="EMBL" id="CAB4029667.1"/>
    </source>
</evidence>
<feature type="region of interest" description="Disordered" evidence="8">
    <location>
        <begin position="375"/>
        <end position="467"/>
    </location>
</feature>
<dbReference type="PROSITE" id="PS50011">
    <property type="entry name" value="PROTEIN_KINASE_DOM"/>
    <property type="match status" value="1"/>
</dbReference>
<dbReference type="EC" id="2.7.10.2" evidence="7"/>
<dbReference type="InterPro" id="IPR000719">
    <property type="entry name" value="Prot_kinase_dom"/>
</dbReference>
<dbReference type="SMART" id="SM00219">
    <property type="entry name" value="TyrKc"/>
    <property type="match status" value="1"/>
</dbReference>
<dbReference type="InterPro" id="IPR036860">
    <property type="entry name" value="SH2_dom_sf"/>
</dbReference>
<accession>A0A6S7JF89</accession>
<evidence type="ECO:0000256" key="3">
    <source>
        <dbReference type="ARBA" id="ARBA00022777"/>
    </source>
</evidence>
<dbReference type="OrthoDB" id="67310at2759"/>
<dbReference type="SUPFAM" id="SSF56112">
    <property type="entry name" value="Protein kinase-like (PK-like)"/>
    <property type="match status" value="1"/>
</dbReference>
<keyword evidence="4 7" id="KW-0067">ATP-binding</keyword>
<dbReference type="InterPro" id="IPR001245">
    <property type="entry name" value="Ser-Thr/Tyr_kinase_cat_dom"/>
</dbReference>
<keyword evidence="5 7" id="KW-0829">Tyrosine-protein kinase</keyword>